<name>A0A160NTB1_STRLU</name>
<protein>
    <recommendedName>
        <fullName evidence="1">DUF7691 domain-containing protein</fullName>
    </recommendedName>
</protein>
<feature type="domain" description="DUF7691" evidence="1">
    <location>
        <begin position="1"/>
        <end position="203"/>
    </location>
</feature>
<dbReference type="AlphaFoldDB" id="A0A160NTB1"/>
<dbReference type="Proteomes" id="UP000217676">
    <property type="component" value="Chromosome"/>
</dbReference>
<accession>A0A160NTB1</accession>
<evidence type="ECO:0000313" key="3">
    <source>
        <dbReference type="Proteomes" id="UP000217676"/>
    </source>
</evidence>
<dbReference type="Pfam" id="PF24740">
    <property type="entry name" value="DUF7691"/>
    <property type="match status" value="1"/>
</dbReference>
<reference evidence="2 3" key="1">
    <citation type="journal article" date="2016" name="Genome Announc.">
        <title>Complete Genome Sequence of Thiostrepton-Producing Streptomyces laurentii ATCC 31255.</title>
        <authorList>
            <person name="Doi K."/>
            <person name="Fujino Y."/>
            <person name="Nagayoshi Y."/>
            <person name="Ohshima T."/>
            <person name="Ogata S."/>
        </authorList>
    </citation>
    <scope>NUCLEOTIDE SEQUENCE [LARGE SCALE GENOMIC DNA]</scope>
    <source>
        <strain evidence="2 3">ATCC 31255</strain>
    </source>
</reference>
<dbReference type="RefSeq" id="WP_359878904.1">
    <property type="nucleotide sequence ID" value="NZ_JBEYHT010000031.1"/>
</dbReference>
<sequence length="203" mass="22193">MSSCLTAHLLDIEATRALVGSNDEQLLATIRAEFARDLARDDDWFSDQIEQGAPTALDALTAVVRGGPYDAVDEHAFQYGYAYKRLCTLTGSFLDNSSFCPFRGDWLETVDEGLKALRITAVSVADLGYYGGVPAGIPTYDLPRSGEWTHEECVAALEQFERTKRDGHAPPLESYVVDAIRDVVGWLEHAAARPGYGVIGFVS</sequence>
<dbReference type="KEGG" id="slau:SLA_0743"/>
<evidence type="ECO:0000259" key="1">
    <source>
        <dbReference type="Pfam" id="PF24740"/>
    </source>
</evidence>
<evidence type="ECO:0000313" key="2">
    <source>
        <dbReference type="EMBL" id="BAU81697.1"/>
    </source>
</evidence>
<proteinExistence type="predicted"/>
<dbReference type="InterPro" id="IPR056108">
    <property type="entry name" value="DUF7691"/>
</dbReference>
<gene>
    <name evidence="2" type="ORF">SLA_0743</name>
</gene>
<dbReference type="EMBL" id="AP017424">
    <property type="protein sequence ID" value="BAU81697.1"/>
    <property type="molecule type" value="Genomic_DNA"/>
</dbReference>
<keyword evidence="3" id="KW-1185">Reference proteome</keyword>
<organism evidence="2 3">
    <name type="scientific">Streptomyces laurentii</name>
    <dbReference type="NCBI Taxonomy" id="39478"/>
    <lineage>
        <taxon>Bacteria</taxon>
        <taxon>Bacillati</taxon>
        <taxon>Actinomycetota</taxon>
        <taxon>Actinomycetes</taxon>
        <taxon>Kitasatosporales</taxon>
        <taxon>Streptomycetaceae</taxon>
        <taxon>Streptomyces</taxon>
    </lineage>
</organism>